<gene>
    <name evidence="1" type="ORF">SLAV_13795</name>
</gene>
<sequence>MTRFALTYGSDLMLLLEAIGSGLLGLALAGAAVRVLAKRLPSTRTVLVSGVAGALFGAYLTHTALGPWHNTVAATCLGGLGVSAVVLSLLLRPAAGSGRRSRRPPFSLPSRG</sequence>
<name>A0A2K8PG69_STRLA</name>
<dbReference type="AlphaFoldDB" id="A0A2K8PG69"/>
<proteinExistence type="predicted"/>
<dbReference type="EMBL" id="CP024985">
    <property type="protein sequence ID" value="ATZ24615.1"/>
    <property type="molecule type" value="Genomic_DNA"/>
</dbReference>
<reference evidence="1 2" key="1">
    <citation type="submission" date="2017-11" db="EMBL/GenBank/DDBJ databases">
        <title>Complete genome sequence of Streptomyces lavendulae subsp. lavendulae CCM 3239 (formerly 'Streptomyces aureofaciens CCM 3239'), the producer of the angucycline-type antibiotic auricin.</title>
        <authorList>
            <person name="Busche T."/>
            <person name="Novakova R."/>
            <person name="Al'Dilaimi A."/>
            <person name="Homerova D."/>
            <person name="Feckova L."/>
            <person name="Rezuchova B."/>
            <person name="Mingyar E."/>
            <person name="Csolleiova D."/>
            <person name="Bekeova C."/>
            <person name="Winkler A."/>
            <person name="Sevcikova B."/>
            <person name="Kalinowski J."/>
            <person name="Kormanec J."/>
            <person name="Ruckert C."/>
        </authorList>
    </citation>
    <scope>NUCLEOTIDE SEQUENCE [LARGE SCALE GENOMIC DNA]</scope>
    <source>
        <strain evidence="1 2">CCM 3239</strain>
    </source>
</reference>
<evidence type="ECO:0000313" key="2">
    <source>
        <dbReference type="Proteomes" id="UP000231791"/>
    </source>
</evidence>
<evidence type="ECO:0000313" key="1">
    <source>
        <dbReference type="EMBL" id="ATZ24615.1"/>
    </source>
</evidence>
<dbReference type="Proteomes" id="UP000231791">
    <property type="component" value="Chromosome"/>
</dbReference>
<organism evidence="1 2">
    <name type="scientific">Streptomyces lavendulae subsp. lavendulae</name>
    <dbReference type="NCBI Taxonomy" id="58340"/>
    <lineage>
        <taxon>Bacteria</taxon>
        <taxon>Bacillati</taxon>
        <taxon>Actinomycetota</taxon>
        <taxon>Actinomycetes</taxon>
        <taxon>Kitasatosporales</taxon>
        <taxon>Streptomycetaceae</taxon>
        <taxon>Streptomyces</taxon>
    </lineage>
</organism>
<keyword evidence="2" id="KW-1185">Reference proteome</keyword>
<protein>
    <submittedName>
        <fullName evidence="1">Uncharacterized protein</fullName>
    </submittedName>
</protein>
<dbReference type="KEGG" id="slx:SLAV_13795"/>
<accession>A0A2K8PG69</accession>